<evidence type="ECO:0000313" key="2">
    <source>
        <dbReference type="Proteomes" id="UP001500621"/>
    </source>
</evidence>
<proteinExistence type="predicted"/>
<comment type="caution">
    <text evidence="1">The sequence shown here is derived from an EMBL/GenBank/DDBJ whole genome shotgun (WGS) entry which is preliminary data.</text>
</comment>
<organism evidence="1 2">
    <name type="scientific">Nocardioides nanhaiensis</name>
    <dbReference type="NCBI Taxonomy" id="1476871"/>
    <lineage>
        <taxon>Bacteria</taxon>
        <taxon>Bacillati</taxon>
        <taxon>Actinomycetota</taxon>
        <taxon>Actinomycetes</taxon>
        <taxon>Propionibacteriales</taxon>
        <taxon>Nocardioidaceae</taxon>
        <taxon>Nocardioides</taxon>
    </lineage>
</organism>
<dbReference type="EMBL" id="BAABIM010000001">
    <property type="protein sequence ID" value="GAA4670424.1"/>
    <property type="molecule type" value="Genomic_DNA"/>
</dbReference>
<evidence type="ECO:0000313" key="1">
    <source>
        <dbReference type="EMBL" id="GAA4670424.1"/>
    </source>
</evidence>
<dbReference type="RefSeq" id="WP_345262351.1">
    <property type="nucleotide sequence ID" value="NZ_BAABIM010000001.1"/>
</dbReference>
<reference evidence="2" key="1">
    <citation type="journal article" date="2019" name="Int. J. Syst. Evol. Microbiol.">
        <title>The Global Catalogue of Microorganisms (GCM) 10K type strain sequencing project: providing services to taxonomists for standard genome sequencing and annotation.</title>
        <authorList>
            <consortium name="The Broad Institute Genomics Platform"/>
            <consortium name="The Broad Institute Genome Sequencing Center for Infectious Disease"/>
            <person name="Wu L."/>
            <person name="Ma J."/>
        </authorList>
    </citation>
    <scope>NUCLEOTIDE SEQUENCE [LARGE SCALE GENOMIC DNA]</scope>
    <source>
        <strain evidence="2">JCM 18127</strain>
    </source>
</reference>
<name>A0ABP8VTM8_9ACTN</name>
<gene>
    <name evidence="1" type="ORF">GCM10023226_03740</name>
</gene>
<keyword evidence="2" id="KW-1185">Reference proteome</keyword>
<accession>A0ABP8VTM8</accession>
<protein>
    <submittedName>
        <fullName evidence="1">Uncharacterized protein</fullName>
    </submittedName>
</protein>
<dbReference type="Proteomes" id="UP001500621">
    <property type="component" value="Unassembled WGS sequence"/>
</dbReference>
<sequence length="96" mass="9739">MFDIDPTAVLATGRTLVRHGLDVADDADDAAVPAPDTGTSRAATAAGLELLLTRSHTLSDALRGTGDGLEAFVESVVELDGEVGALHGLLLMQVGG</sequence>